<organism evidence="2 3">
    <name type="scientific">Cirrhinus mrigala</name>
    <name type="common">Mrigala</name>
    <dbReference type="NCBI Taxonomy" id="683832"/>
    <lineage>
        <taxon>Eukaryota</taxon>
        <taxon>Metazoa</taxon>
        <taxon>Chordata</taxon>
        <taxon>Craniata</taxon>
        <taxon>Vertebrata</taxon>
        <taxon>Euteleostomi</taxon>
        <taxon>Actinopterygii</taxon>
        <taxon>Neopterygii</taxon>
        <taxon>Teleostei</taxon>
        <taxon>Ostariophysi</taxon>
        <taxon>Cypriniformes</taxon>
        <taxon>Cyprinidae</taxon>
        <taxon>Labeoninae</taxon>
        <taxon>Labeonini</taxon>
        <taxon>Cirrhinus</taxon>
    </lineage>
</organism>
<feature type="non-terminal residue" evidence="2">
    <location>
        <position position="217"/>
    </location>
</feature>
<name>A0ABD0NG19_CIRMR</name>
<feature type="non-terminal residue" evidence="2">
    <location>
        <position position="1"/>
    </location>
</feature>
<feature type="region of interest" description="Disordered" evidence="1">
    <location>
        <begin position="50"/>
        <end position="217"/>
    </location>
</feature>
<accession>A0ABD0NG19</accession>
<feature type="compositionally biased region" description="Basic and acidic residues" evidence="1">
    <location>
        <begin position="71"/>
        <end position="90"/>
    </location>
</feature>
<comment type="caution">
    <text evidence="2">The sequence shown here is derived from an EMBL/GenBank/DDBJ whole genome shotgun (WGS) entry which is preliminary data.</text>
</comment>
<feature type="compositionally biased region" description="Basic and acidic residues" evidence="1">
    <location>
        <begin position="208"/>
        <end position="217"/>
    </location>
</feature>
<evidence type="ECO:0000313" key="3">
    <source>
        <dbReference type="Proteomes" id="UP001529510"/>
    </source>
</evidence>
<sequence>QDTSLMGSMCDIRGGVYSEPSTSFPLDGPSMSLNGLANLQSSAFSFPAPISQSADAKHGHTPATLAPQKLTLEKYREKHAELEQRRRHEEEETDQHRKHGHLSVKYSQQQIPERSLKSGSLKRRHPSSQEELKMKIKVSSESSGSSKSRHSPRSGREKHREHSSHKAARHDHHHHHHHSSKSHRSSKSHSSSASIAVNQPIGHAQLAKIDRRLGEGQ</sequence>
<dbReference type="Proteomes" id="UP001529510">
    <property type="component" value="Unassembled WGS sequence"/>
</dbReference>
<evidence type="ECO:0000313" key="2">
    <source>
        <dbReference type="EMBL" id="KAL0160597.1"/>
    </source>
</evidence>
<keyword evidence="3" id="KW-1185">Reference proteome</keyword>
<gene>
    <name evidence="2" type="ORF">M9458_044322</name>
</gene>
<dbReference type="EMBL" id="JAMKFB020000022">
    <property type="protein sequence ID" value="KAL0160597.1"/>
    <property type="molecule type" value="Genomic_DNA"/>
</dbReference>
<evidence type="ECO:0000256" key="1">
    <source>
        <dbReference type="SAM" id="MobiDB-lite"/>
    </source>
</evidence>
<reference evidence="2 3" key="1">
    <citation type="submission" date="2024-05" db="EMBL/GenBank/DDBJ databases">
        <title>Genome sequencing and assembly of Indian major carp, Cirrhinus mrigala (Hamilton, 1822).</title>
        <authorList>
            <person name="Mohindra V."/>
            <person name="Chowdhury L.M."/>
            <person name="Lal K."/>
            <person name="Jena J.K."/>
        </authorList>
    </citation>
    <scope>NUCLEOTIDE SEQUENCE [LARGE SCALE GENOMIC DNA]</scope>
    <source>
        <strain evidence="2">CM1030</strain>
        <tissue evidence="2">Blood</tissue>
    </source>
</reference>
<evidence type="ECO:0008006" key="4">
    <source>
        <dbReference type="Google" id="ProtNLM"/>
    </source>
</evidence>
<protein>
    <recommendedName>
        <fullName evidence="4">Cyclin-T2</fullName>
    </recommendedName>
</protein>
<feature type="compositionally biased region" description="Basic residues" evidence="1">
    <location>
        <begin position="161"/>
        <end position="187"/>
    </location>
</feature>
<proteinExistence type="predicted"/>
<dbReference type="AlphaFoldDB" id="A0ABD0NG19"/>